<dbReference type="Pfam" id="PF18735">
    <property type="entry name" value="HEPN_RiboL-PSP"/>
    <property type="match status" value="1"/>
</dbReference>
<organism evidence="2 3">
    <name type="scientific">Peptacetobacter hiranonis (strain DSM 13275 / JCM 10541 / KCTC 15199 / TO-931)</name>
    <name type="common">Clostridium hiranonis</name>
    <dbReference type="NCBI Taxonomy" id="500633"/>
    <lineage>
        <taxon>Bacteria</taxon>
        <taxon>Bacillati</taxon>
        <taxon>Bacillota</taxon>
        <taxon>Clostridia</taxon>
        <taxon>Peptostreptococcales</taxon>
        <taxon>Peptostreptococcaceae</taxon>
        <taxon>Peptacetobacter</taxon>
    </lineage>
</organism>
<keyword evidence="3" id="KW-1185">Reference proteome</keyword>
<evidence type="ECO:0000259" key="1">
    <source>
        <dbReference type="Pfam" id="PF18735"/>
    </source>
</evidence>
<dbReference type="RefSeq" id="WP_006439019.1">
    <property type="nucleotide sequence ID" value="NZ_DS995354.1"/>
</dbReference>
<dbReference type="OrthoDB" id="1551032at2"/>
<dbReference type="Proteomes" id="UP000003178">
    <property type="component" value="Unassembled WGS sequence"/>
</dbReference>
<reference evidence="2 3" key="1">
    <citation type="submission" date="2008-09" db="EMBL/GenBank/DDBJ databases">
        <authorList>
            <person name="Fulton L."/>
            <person name="Clifton S."/>
            <person name="Fulton B."/>
            <person name="Xu J."/>
            <person name="Minx P."/>
            <person name="Pepin K.H."/>
            <person name="Johnson M."/>
            <person name="Thiruvilangam P."/>
            <person name="Bhonagiri V."/>
            <person name="Nash W.E."/>
            <person name="Mardis E.R."/>
            <person name="Wilson R.K."/>
        </authorList>
    </citation>
    <scope>NUCLEOTIDE SEQUENCE [LARGE SCALE GENOMIC DNA]</scope>
    <source>
        <strain evidence="2 3">DSM 13275</strain>
    </source>
</reference>
<name>B6FW53_PEPHT</name>
<comment type="caution">
    <text evidence="2">The sequence shown here is derived from an EMBL/GenBank/DDBJ whole genome shotgun (WGS) entry which is preliminary data.</text>
</comment>
<proteinExistence type="predicted"/>
<sequence length="221" mass="25617">MKIKNLEDLQDKIDKDLAWRKKELTSIKSDVQMSNTKERSEQSRAIRAGITLLYAHWEGAIKNISEYYLIYVSSLKLKYSELKNNFLAITMKTSLDKFEETNKATIHNKLIEDIYSKKDEKSNIPCNNVINTKSNLNSKILDEIMALIGVDSSKYRLKNAIIDQRLLGNRNKIAHGERIEQLEGISNINEYIELHDIITNLINDFGEDIKNYAINEKYKSK</sequence>
<evidence type="ECO:0000313" key="2">
    <source>
        <dbReference type="EMBL" id="EEA86250.1"/>
    </source>
</evidence>
<dbReference type="STRING" id="500633.CLOHIR_00102"/>
<dbReference type="InterPro" id="IPR041519">
    <property type="entry name" value="HEPN_RiboL-PSP"/>
</dbReference>
<dbReference type="AlphaFoldDB" id="B6FW53"/>
<reference evidence="2 3" key="2">
    <citation type="submission" date="2008-10" db="EMBL/GenBank/DDBJ databases">
        <title>Draft genome sequence of Clostridium hiranonis (DSM 13275).</title>
        <authorList>
            <person name="Sudarsanam P."/>
            <person name="Ley R."/>
            <person name="Guruge J."/>
            <person name="Turnbaugh P.J."/>
            <person name="Mahowald M."/>
            <person name="Liep D."/>
            <person name="Gordon J."/>
        </authorList>
    </citation>
    <scope>NUCLEOTIDE SEQUENCE [LARGE SCALE GENOMIC DNA]</scope>
    <source>
        <strain evidence="2 3">DSM 13275</strain>
    </source>
</reference>
<gene>
    <name evidence="2" type="ORF">CLOHIR_00102</name>
</gene>
<dbReference type="eggNOG" id="ENOG5032SV9">
    <property type="taxonomic scope" value="Bacteria"/>
</dbReference>
<dbReference type="HOGENOM" id="CLU_100981_1_0_9"/>
<feature type="domain" description="RiboL-PSP-HEPN" evidence="1">
    <location>
        <begin position="16"/>
        <end position="211"/>
    </location>
</feature>
<protein>
    <recommendedName>
        <fullName evidence="1">RiboL-PSP-HEPN domain-containing protein</fullName>
    </recommendedName>
</protein>
<accession>B6FW53</accession>
<dbReference type="EMBL" id="ABWP01000004">
    <property type="protein sequence ID" value="EEA86250.1"/>
    <property type="molecule type" value="Genomic_DNA"/>
</dbReference>
<evidence type="ECO:0000313" key="3">
    <source>
        <dbReference type="Proteomes" id="UP000003178"/>
    </source>
</evidence>